<reference evidence="2" key="1">
    <citation type="submission" date="2018-04" db="EMBL/GenBank/DDBJ databases">
        <title>Whole genome sequencing of Hypsizygus marmoreus.</title>
        <authorList>
            <person name="Choi I.-G."/>
            <person name="Min B."/>
            <person name="Kim J.-G."/>
            <person name="Kim S."/>
            <person name="Oh Y.-L."/>
            <person name="Kong W.-S."/>
            <person name="Park H."/>
            <person name="Jeong J."/>
            <person name="Song E.-S."/>
        </authorList>
    </citation>
    <scope>NUCLEOTIDE SEQUENCE [LARGE SCALE GENOMIC DNA]</scope>
    <source>
        <strain evidence="2">51987-8</strain>
    </source>
</reference>
<evidence type="ECO:0000256" key="1">
    <source>
        <dbReference type="SAM" id="MobiDB-lite"/>
    </source>
</evidence>
<feature type="region of interest" description="Disordered" evidence="1">
    <location>
        <begin position="279"/>
        <end position="323"/>
    </location>
</feature>
<dbReference type="InParanoid" id="A0A369J1Y5"/>
<dbReference type="AlphaFoldDB" id="A0A369J1Y5"/>
<dbReference type="EMBL" id="LUEZ02000199">
    <property type="protein sequence ID" value="RDB15150.1"/>
    <property type="molecule type" value="Genomic_DNA"/>
</dbReference>
<evidence type="ECO:0000313" key="3">
    <source>
        <dbReference type="Proteomes" id="UP000076154"/>
    </source>
</evidence>
<accession>A0A369J1Y5</accession>
<dbReference type="Proteomes" id="UP000076154">
    <property type="component" value="Unassembled WGS sequence"/>
</dbReference>
<sequence>MLWYGLPPLRARQWPGLLQSCPQSTVIGLVKTIYETCKPVKAQKVPVVMITWSLNSLLQSGGYAKGSFRPRVDTWTRLMGHWPAHESSGWIDSENNRGYISSAFWGRRLHHTLLVPISSTAPLESTKFCTMPSAIHTLRFTSRLGACGYCFQLKSNSCVKAFPKDIRRQCYYLIIPPTARLTTESEEPAKIDQGYLTPTAGDIVFRRYFTARTWRRRRTKNRDPQNVILLPDDILDEALQKHHFFLPPEVLGVDKVELEEERLSKRLAELQRHCRRNCPCHASDQRKPLPSEALSTLRWPPEDSNLGAFRPRSGSSDSDSDVNVFRTSDMSIDNVSRSSRSSSPLVLR</sequence>
<proteinExistence type="predicted"/>
<protein>
    <submittedName>
        <fullName evidence="2">Uncharacterized protein</fullName>
    </submittedName>
</protein>
<organism evidence="2 3">
    <name type="scientific">Hypsizygus marmoreus</name>
    <name type="common">White beech mushroom</name>
    <name type="synonym">Agaricus marmoreus</name>
    <dbReference type="NCBI Taxonomy" id="39966"/>
    <lineage>
        <taxon>Eukaryota</taxon>
        <taxon>Fungi</taxon>
        <taxon>Dikarya</taxon>
        <taxon>Basidiomycota</taxon>
        <taxon>Agaricomycotina</taxon>
        <taxon>Agaricomycetes</taxon>
        <taxon>Agaricomycetidae</taxon>
        <taxon>Agaricales</taxon>
        <taxon>Tricholomatineae</taxon>
        <taxon>Lyophyllaceae</taxon>
        <taxon>Hypsizygus</taxon>
    </lineage>
</organism>
<evidence type="ECO:0000313" key="2">
    <source>
        <dbReference type="EMBL" id="RDB15150.1"/>
    </source>
</evidence>
<keyword evidence="3" id="KW-1185">Reference proteome</keyword>
<gene>
    <name evidence="2" type="ORF">Hypma_004873</name>
</gene>
<name>A0A369J1Y5_HYPMA</name>
<comment type="caution">
    <text evidence="2">The sequence shown here is derived from an EMBL/GenBank/DDBJ whole genome shotgun (WGS) entry which is preliminary data.</text>
</comment>